<dbReference type="Proteomes" id="UP000053237">
    <property type="component" value="Unassembled WGS sequence"/>
</dbReference>
<dbReference type="InParanoid" id="A0A024GL00"/>
<feature type="region of interest" description="Disordered" evidence="1">
    <location>
        <begin position="1"/>
        <end position="25"/>
    </location>
</feature>
<feature type="region of interest" description="Disordered" evidence="1">
    <location>
        <begin position="389"/>
        <end position="457"/>
    </location>
</feature>
<feature type="compositionally biased region" description="Basic and acidic residues" evidence="1">
    <location>
        <begin position="2774"/>
        <end position="2787"/>
    </location>
</feature>
<protein>
    <submittedName>
        <fullName evidence="2">Uncharacterized protein</fullName>
    </submittedName>
</protein>
<gene>
    <name evidence="2" type="ORF">BN9_084250</name>
</gene>
<keyword evidence="3" id="KW-1185">Reference proteome</keyword>
<accession>A0A024GL00</accession>
<evidence type="ECO:0000313" key="3">
    <source>
        <dbReference type="Proteomes" id="UP000053237"/>
    </source>
</evidence>
<reference evidence="2 3" key="1">
    <citation type="submission" date="2012-05" db="EMBL/GenBank/DDBJ databases">
        <title>Recombination and specialization in a pathogen metapopulation.</title>
        <authorList>
            <person name="Gardiner A."/>
            <person name="Kemen E."/>
            <person name="Schultz-Larsen T."/>
            <person name="MacLean D."/>
            <person name="Van Oosterhout C."/>
            <person name="Jones J.D.G."/>
        </authorList>
    </citation>
    <scope>NUCLEOTIDE SEQUENCE [LARGE SCALE GENOMIC DNA]</scope>
    <source>
        <strain evidence="2 3">Ac Nc2</strain>
    </source>
</reference>
<feature type="compositionally biased region" description="Basic and acidic residues" evidence="1">
    <location>
        <begin position="1"/>
        <end position="10"/>
    </location>
</feature>
<feature type="region of interest" description="Disordered" evidence="1">
    <location>
        <begin position="2774"/>
        <end position="2803"/>
    </location>
</feature>
<feature type="region of interest" description="Disordered" evidence="1">
    <location>
        <begin position="1359"/>
        <end position="1381"/>
    </location>
</feature>
<evidence type="ECO:0000256" key="1">
    <source>
        <dbReference type="SAM" id="MobiDB-lite"/>
    </source>
</evidence>
<dbReference type="EMBL" id="CAIX01000169">
    <property type="protein sequence ID" value="CCI47418.1"/>
    <property type="molecule type" value="Genomic_DNA"/>
</dbReference>
<dbReference type="STRING" id="65357.A0A024GL00"/>
<organism evidence="2 3">
    <name type="scientific">Albugo candida</name>
    <dbReference type="NCBI Taxonomy" id="65357"/>
    <lineage>
        <taxon>Eukaryota</taxon>
        <taxon>Sar</taxon>
        <taxon>Stramenopiles</taxon>
        <taxon>Oomycota</taxon>
        <taxon>Peronosporomycetes</taxon>
        <taxon>Albuginales</taxon>
        <taxon>Albuginaceae</taxon>
        <taxon>Albugo</taxon>
    </lineage>
</organism>
<feature type="compositionally biased region" description="Polar residues" evidence="1">
    <location>
        <begin position="389"/>
        <end position="412"/>
    </location>
</feature>
<sequence>MRHRPSDAKRNRNGTDTAYTPKRTHDLTVKKESSVLPYPKHSSSLTRCHLPALSPRLLAREYDAIKSRNNSAITPHLKLRCIVLPLQEEDQTLLFHAPTVQATHYSVIRSSPLGQLTLHKIAHSDDLAMQLEQCRRYTDAVDTLEQASKMLFRCMEKVRDTEELSGDDWNCLFLDYNIRCERLVSLCLYSAGKYDASMESSAYLLLKKAEEFTSLNGFRYEKRLLQRVCVYIALANYYKKRSKLQAALQASLKAARLNEKLKPDDQIVMSSFTLALLQGHLNLSGDALKTYERCLTFSETKMAEAKEEKKHVIFKAVTLHNMAIEASKLRLSSQTQQYLNLATAAINVSFIESDHPLIMRILETKDTLYREFGSSISFEHDQARIVSSPLQQAEVQPSISKPSRPNTPSRQTDGVVPSPRANRRIVSSPSGNEKDHSFREPNASQTNNEREGSFDNSFITSKKNEIRSLIRAEALRYRERKNAVIEMQAFVRRFQSNKNRKESSGKLTNENIIPCFMKSKERKRRSVLTSAYLKVGFFHKKKPHRNCARKCLQKLEIDINFIIPIACAMLMKLRTYKPGRYRLSQRAAGRCLRLVLSRMQDSSNHEQSLDTLDPCTVDSDDILSQVLDQKDEKVVADETLICCEFSTGHLDAQYPTRAMPVEHHTNTIHCEEVGLASTETEERNQKPTFDEDMKHVLTIVDTMVREVVIMKQVSDLLDKVLRIAIQGISQSIFSGESISEIAENSVECIEKSGVGNSYEMAPERSCTSSDGLPIHFATIPTAKTRTEIDIVQFGTDHMAFNGTSDTDAIEDTLEDSLCDELVHDTLDKSKSVDTSERIDAERRDRVSRIIAQLVQYVCIITPLLMEMMDFICINYSMESKGSQQVEKLEAPATDPQDIPDYQDSVMAIMDGVLLVICCHSPRQHSVLELGPNVSTKEESHTTMKKGIHVVSLVMMDFVVNAAIERCVLKLSSQMLEDAFSSCTSGKNKAIMSLAREETYDMVPEQSESIKELMDDLVLRTIDILETQPLQRGTEEFVANGSSIVYSTAKESFQMENVTMAIVWNELFNEILIHIQRRDITSILMKKMIETISTNASISQPPLSCDPKKVCVIERVNRELASATSIQPKCVRKRIDEMDLDTLLMSRGVRRNHTLPTLIDEICRKMLDQTIDSVCLTAESISIDVPAIEFYPFRSLDACNDDTDGEVETQIVMEMLEAVCQENRGDRIVADEGNLMEVVTERASLMTYGTLQQDSIVPEASQLLSHLLELMCDPLPSISVSKVLDDMLVSLCNSEGIKCGLMETFLYQLSPFRCETQEQHLDTSIIRPFYPSEPQAGENLDPGKCKIGITQLDFAPVAVNDMPPDASRNHRKRELPEEENDTSDMLLDSSILTVMQEMVSRLIISLTVSEALDSFLDVLWMGEGTVCDKSKCIKKIPIDTTLQHQRLVYNKSIVQLMDDILKQVGKVVLMSGYSNITPSKTENLKLECDVTINYEMESDTLFLRQQETEQENHQSPDSFLSLTEALDTSVYEQVSSSLNDLANKVVEGCRQLPEIFTAFKPELFLLRNLVDNDMTLTAPGSSSVCSNEVFMLEYVNDNEIISRDPWRDDSVSSCKDALEVDWVHKQVTEVVFHLLDTVCSQHPVVYASGANESSSSSEDSSSYDAISTNVLHDVMEDLTQSLIFKANEEQISHEREEENVIENTANARYGGNLQEAPFVAPFLDDGTRSNVEKTIVELILELLSQIEIAFRGSKMTYQVAGMTKSTSPRDLCILAASAWSVMALINQNVQVDQNQTPYVTEDIPSTISFGTWGEFELFSLNRENSWNTITKRTRLYTAEVALLLSEIVDAVEFQYVDYDLTHGIERICYDQVPIVDATNKTNSVENRNETHDIDQYSMSIEACGFVRHLGNQRFDALVLTSVATIIQEMVSLITCNDNWKAGNDACVWIETCIPLVSANSISNTQLKEEVKEDRPNTLAHPAIAFLITEILKNVDIYWQVTKLLAETLDEADSQYPPLTTAAKHNQLGSQGDFPIENCHASNDRIVLQAECIMSLMEKILDDVVRDTTNAEREWLLKVDPNYSIRQFIMEVAGDSSTAKNCFSNESDDETEALFTVQSTVKDLCTSVHFYLTEDRNASNDKQMDTCASVLLEIVIACDLGLVNTRGISVEAALTSGNSDTQSSAATALLLSAIQHELIKYDDSRNVRTNSIEKCRVERTNSSIQSATWTEEAQMQDVTNVMMNLLEAVSVFEQSEIAPLLLQSKSTDFETSKLYKSYPGYPLESLQEPPCVDPEVDVLVLEATRNEAVRLYVDELISGLLNESVSTRQSWTIKASIRTHKNNKIEEIRQADGFSSVNMKSMITSIHMQSNKNTSKRKEKAMTTTLENEVCTEGEINPQTFRDLTKSEDTSSRFCSGDRSRIDEPKCWKCISSNVDQSCILVLDELLQITLSQAYAPDLPDERFHLDEAMTHIKSTMNVKSRCVDSIQKADSPCLENLEKCSLSNQSSSKYTTGKLDTKSDVKLTLNSVLDQVVDLVSRKQGKIDNGDPNLIKVHIVVLLHEMSEMVTSDEHLMSTDKRIQVKGKKHSMPVVSLPSDHEFSTPLESVSDSLITAVSMLKPELKQLDHPRTFPFPHQKDAQMEQCVEAVMENLIAAHIIPKAMMYHPNKRHNSIDQIQSSIPIALLCYPVEGDGTNANLEEATWDRILHAEENAGRSQFVNALSNTIECTPAYCSINQHPFVGTSEISGADGNLTDISKNRNSVEVDTVREMRNQYREDASKSRETHSSDISEPTQTTPMRYRSKHRNRSSIYSVMDDLLERTVSLCNFRHISSRKIELRISALRSKHTDIIQETVSKIAEALLDRIETTCSCNVTSMNTRDTCIDPSEDTNAQAGQHGGIVFLSKRHRVYGNGTFRYKNRLLENGDNHEDYLQKFMSTCNGSLNDLKDDVAEAFDAV</sequence>
<evidence type="ECO:0000313" key="2">
    <source>
        <dbReference type="EMBL" id="CCI47418.1"/>
    </source>
</evidence>
<name>A0A024GL00_9STRA</name>
<proteinExistence type="predicted"/>
<comment type="caution">
    <text evidence="2">The sequence shown here is derived from an EMBL/GenBank/DDBJ whole genome shotgun (WGS) entry which is preliminary data.</text>
</comment>